<accession>A0ABT6YEE9</accession>
<dbReference type="Pfam" id="PF00578">
    <property type="entry name" value="AhpC-TSA"/>
    <property type="match status" value="1"/>
</dbReference>
<sequence length="374" mass="42227">MKKILLTMGIGMLAVSGLFAQKKAITTDKYYISGKIAGLKNEKVYLSSYNGKGFDIDSLVSTDGTFQFQGEIKHPLIYNLYLVPKKESARIFVQSGKITVMASKDSISKAIVKGSKMHDDWLIHRKQMDGAHALMGKADKMFWETRQTKMPDSVAIREKASKLFRQGESYADSVCKQFISTRPTSLISPFIIYSYFTRPGSEEKAKEYFSYLAKNAQESYYGKEVKFFLDKAAKVDVGRMAPVFTMADSSGKAFNLTSLKGKYVLVDFWASWCGPCRKENPNVVKAYNQYRDKNFEIVGVSLDDKKANWMKAIEADKLTWIHVSDLKGWQNEAAKLYAVAAVPMNFLLDKNGKIIAKNLRGEDLEKKLAELVKE</sequence>
<evidence type="ECO:0000256" key="4">
    <source>
        <dbReference type="ARBA" id="ARBA00023284"/>
    </source>
</evidence>
<dbReference type="PANTHER" id="PTHR42852:SF6">
    <property type="entry name" value="THIOL:DISULFIDE INTERCHANGE PROTEIN DSBE"/>
    <property type="match status" value="1"/>
</dbReference>
<organism evidence="7 8">
    <name type="scientific">Flectobacillus roseus</name>
    <dbReference type="NCBI Taxonomy" id="502259"/>
    <lineage>
        <taxon>Bacteria</taxon>
        <taxon>Pseudomonadati</taxon>
        <taxon>Bacteroidota</taxon>
        <taxon>Cytophagia</taxon>
        <taxon>Cytophagales</taxon>
        <taxon>Flectobacillaceae</taxon>
        <taxon>Flectobacillus</taxon>
    </lineage>
</organism>
<keyword evidence="4" id="KW-0676">Redox-active center</keyword>
<keyword evidence="2" id="KW-0201">Cytochrome c-type biogenesis</keyword>
<dbReference type="InterPro" id="IPR050553">
    <property type="entry name" value="Thioredoxin_ResA/DsbE_sf"/>
</dbReference>
<comment type="caution">
    <text evidence="7">The sequence shown here is derived from an EMBL/GenBank/DDBJ whole genome shotgun (WGS) entry which is preliminary data.</text>
</comment>
<dbReference type="SUPFAM" id="SSF52833">
    <property type="entry name" value="Thioredoxin-like"/>
    <property type="match status" value="1"/>
</dbReference>
<reference evidence="7 8" key="1">
    <citation type="submission" date="2023-05" db="EMBL/GenBank/DDBJ databases">
        <title>Novel species of genus Flectobacillus isolated from stream in China.</title>
        <authorList>
            <person name="Lu H."/>
        </authorList>
    </citation>
    <scope>NUCLEOTIDE SEQUENCE [LARGE SCALE GENOMIC DNA]</scope>
    <source>
        <strain evidence="7 8">KCTC 42575</strain>
    </source>
</reference>
<dbReference type="InterPro" id="IPR013766">
    <property type="entry name" value="Thioredoxin_domain"/>
</dbReference>
<name>A0ABT6YEE9_9BACT</name>
<dbReference type="InterPro" id="IPR000866">
    <property type="entry name" value="AhpC/TSA"/>
</dbReference>
<keyword evidence="8" id="KW-1185">Reference proteome</keyword>
<keyword evidence="5" id="KW-0732">Signal</keyword>
<evidence type="ECO:0000256" key="2">
    <source>
        <dbReference type="ARBA" id="ARBA00022748"/>
    </source>
</evidence>
<feature type="signal peptide" evidence="5">
    <location>
        <begin position="1"/>
        <end position="20"/>
    </location>
</feature>
<evidence type="ECO:0000256" key="1">
    <source>
        <dbReference type="ARBA" id="ARBA00004196"/>
    </source>
</evidence>
<feature type="chain" id="PRO_5047492194" evidence="5">
    <location>
        <begin position="21"/>
        <end position="374"/>
    </location>
</feature>
<evidence type="ECO:0000313" key="7">
    <source>
        <dbReference type="EMBL" id="MDI9861963.1"/>
    </source>
</evidence>
<dbReference type="PROSITE" id="PS51352">
    <property type="entry name" value="THIOREDOXIN_2"/>
    <property type="match status" value="1"/>
</dbReference>
<evidence type="ECO:0000256" key="5">
    <source>
        <dbReference type="SAM" id="SignalP"/>
    </source>
</evidence>
<keyword evidence="3" id="KW-1015">Disulfide bond</keyword>
<dbReference type="PANTHER" id="PTHR42852">
    <property type="entry name" value="THIOL:DISULFIDE INTERCHANGE PROTEIN DSBE"/>
    <property type="match status" value="1"/>
</dbReference>
<dbReference type="PROSITE" id="PS00194">
    <property type="entry name" value="THIOREDOXIN_1"/>
    <property type="match status" value="1"/>
</dbReference>
<dbReference type="Gene3D" id="3.40.30.10">
    <property type="entry name" value="Glutaredoxin"/>
    <property type="match status" value="1"/>
</dbReference>
<feature type="domain" description="Thioredoxin" evidence="6">
    <location>
        <begin position="235"/>
        <end position="374"/>
    </location>
</feature>
<dbReference type="CDD" id="cd02966">
    <property type="entry name" value="TlpA_like_family"/>
    <property type="match status" value="1"/>
</dbReference>
<dbReference type="EMBL" id="JASHIF010000024">
    <property type="protein sequence ID" value="MDI9861963.1"/>
    <property type="molecule type" value="Genomic_DNA"/>
</dbReference>
<proteinExistence type="predicted"/>
<dbReference type="Proteomes" id="UP001236507">
    <property type="component" value="Unassembled WGS sequence"/>
</dbReference>
<dbReference type="RefSeq" id="WP_283346298.1">
    <property type="nucleotide sequence ID" value="NZ_JASHIF010000024.1"/>
</dbReference>
<dbReference type="InterPro" id="IPR017937">
    <property type="entry name" value="Thioredoxin_CS"/>
</dbReference>
<gene>
    <name evidence="7" type="ORF">QM524_22260</name>
</gene>
<dbReference type="InterPro" id="IPR036249">
    <property type="entry name" value="Thioredoxin-like_sf"/>
</dbReference>
<evidence type="ECO:0000259" key="6">
    <source>
        <dbReference type="PROSITE" id="PS51352"/>
    </source>
</evidence>
<evidence type="ECO:0000256" key="3">
    <source>
        <dbReference type="ARBA" id="ARBA00023157"/>
    </source>
</evidence>
<evidence type="ECO:0000313" key="8">
    <source>
        <dbReference type="Proteomes" id="UP001236507"/>
    </source>
</evidence>
<dbReference type="Pfam" id="PF14289">
    <property type="entry name" value="DUF4369"/>
    <property type="match status" value="1"/>
</dbReference>
<comment type="subcellular location">
    <subcellularLocation>
        <location evidence="1">Cell envelope</location>
    </subcellularLocation>
</comment>
<protein>
    <submittedName>
        <fullName evidence="7">TlpA disulfide reductase family protein</fullName>
    </submittedName>
</protein>
<dbReference type="InterPro" id="IPR025380">
    <property type="entry name" value="DUF4369"/>
</dbReference>